<dbReference type="EMBL" id="CP023483">
    <property type="protein sequence ID" value="ATF25618.1"/>
    <property type="molecule type" value="Genomic_DNA"/>
</dbReference>
<keyword evidence="2" id="KW-1185">Reference proteome</keyword>
<name>A0A1D2LUW1_BROTH</name>
<sequence length="101" mass="11773">MQEKKVIQEGKAVLNEMNAALLEIEDLPLKKIVRAGMKQLEEVETAPQIILNKIVTDCYREIIERRIHMTQESEMSLMKLGHISQQGGYDFSYGEWWGHRK</sequence>
<dbReference type="Gene3D" id="1.20.1440.140">
    <property type="match status" value="1"/>
</dbReference>
<evidence type="ECO:0000313" key="2">
    <source>
        <dbReference type="Proteomes" id="UP000243591"/>
    </source>
</evidence>
<dbReference type="KEGG" id="bths:CNY62_03995"/>
<dbReference type="RefSeq" id="WP_069125324.1">
    <property type="nucleotide sequence ID" value="NZ_CP023483.1"/>
</dbReference>
<protein>
    <submittedName>
        <fullName evidence="1">Uncharacterized protein</fullName>
    </submittedName>
</protein>
<organism evidence="1 2">
    <name type="scientific">Brochothrix thermosphacta</name>
    <name type="common">Microbacterium thermosphactum</name>
    <dbReference type="NCBI Taxonomy" id="2756"/>
    <lineage>
        <taxon>Bacteria</taxon>
        <taxon>Bacillati</taxon>
        <taxon>Bacillota</taxon>
        <taxon>Bacilli</taxon>
        <taxon>Bacillales</taxon>
        <taxon>Listeriaceae</taxon>
        <taxon>Brochothrix</taxon>
    </lineage>
</organism>
<dbReference type="SUPFAM" id="SSF109797">
    <property type="entry name" value="Bacteriocin immunity protein-like"/>
    <property type="match status" value="1"/>
</dbReference>
<proteinExistence type="predicted"/>
<dbReference type="InterPro" id="IPR053739">
    <property type="entry name" value="Bact_Immunity_Domain_sf"/>
</dbReference>
<evidence type="ECO:0000313" key="1">
    <source>
        <dbReference type="EMBL" id="ATF25618.1"/>
    </source>
</evidence>
<dbReference type="Proteomes" id="UP000243591">
    <property type="component" value="Chromosome"/>
</dbReference>
<accession>A0A1D2LUW1</accession>
<dbReference type="AlphaFoldDB" id="A0A1D2LUW1"/>
<reference evidence="1 2" key="1">
    <citation type="submission" date="2017-09" db="EMBL/GenBank/DDBJ databases">
        <title>Complete Genome Sequences of Two Strains of the Meat Spoilage Bacterium Brochothrix thermosphacta Isolated from Ground Chicken.</title>
        <authorList>
            <person name="Paoli G.C."/>
            <person name="Wijey C."/>
            <person name="Chen C.-Y."/>
            <person name="Nguyen L."/>
            <person name="Yan X."/>
            <person name="Irwin P.L."/>
        </authorList>
    </citation>
    <scope>NUCLEOTIDE SEQUENCE [LARGE SCALE GENOMIC DNA]</scope>
    <source>
        <strain evidence="1 2">BI</strain>
    </source>
</reference>
<gene>
    <name evidence="1" type="ORF">CNY62_03995</name>
</gene>
<dbReference type="STRING" id="2756.BFR44_07825"/>